<sequence>MGAAGKLYNGNIAETFWSTATDGGFVRNYGYKYDNLNRLKEANYQKSGQLTGMYNENLSYDKNGNIMNLSRYGDRDEQYLPIQIDNLGYNYGTNSNQLKSVTDATNNTSGFKDGNTTGDDYVYDANGNMTVDKNKNITGIVYNHLNLPTKIIFPTGNIVYFYNASGQKVQKVVTENTTVTTTDYLGGYQYKNAVLQFFPTAEGYVKNTPVSGINTYSYVFNYTDHLGNTRLSYAKDTTTGSLKILEESNYYPFGLKHNSYNVDNYQPEYKYQYNGKELQDELGLNQYDYGARNYDPALGRWMNIDPLAEKFISETPYAYVNNDPLGFSDFDGKDYLIDFIRDKDGNITGIKISATVYIKGDGASNIRAGELNKFANDNLKTKTINGISVSIGVNYKYDSTKKEKDLKQGENLLTFDSAAEDNNISHVNSLEISSEGKKTRFLAGKTGTIYDSGTNNNTVFHESMHLLGLSDRYDDNRNKKWIPEDLRFAVPHEGYENNVMGNRNSTNLNVNQYKTWIQHAMSRAKTNVSTNRIIGTMTVDKSLKTKP</sequence>
<reference evidence="1 2" key="1">
    <citation type="journal article" date="2022" name="Int. J. Syst. Evol. Microbiol.">
        <title>Flavobacterium ammonificans sp. nov. and Flavobacterium ammoniigenes sp. nov., ammonifying bacteria isolated from surface river water.</title>
        <authorList>
            <person name="Watanabe K."/>
            <person name="Kitamura T."/>
            <person name="Ogata Y."/>
            <person name="Shindo C."/>
            <person name="Suda W."/>
        </authorList>
    </citation>
    <scope>NUCLEOTIDE SEQUENCE [LARGE SCALE GENOMIC DNA]</scope>
    <source>
        <strain evidence="1 2">GENT5</strain>
    </source>
</reference>
<dbReference type="RefSeq" id="WP_229316803.1">
    <property type="nucleotide sequence ID" value="NZ_AP025184.1"/>
</dbReference>
<dbReference type="Proteomes" id="UP001319867">
    <property type="component" value="Chromosome"/>
</dbReference>
<evidence type="ECO:0008006" key="3">
    <source>
        <dbReference type="Google" id="ProtNLM"/>
    </source>
</evidence>
<dbReference type="PANTHER" id="PTHR32305">
    <property type="match status" value="1"/>
</dbReference>
<gene>
    <name evidence="1" type="ORF">GENT5_17260</name>
</gene>
<dbReference type="NCBIfam" id="TIGR03696">
    <property type="entry name" value="Rhs_assc_core"/>
    <property type="match status" value="1"/>
</dbReference>
<keyword evidence="2" id="KW-1185">Reference proteome</keyword>
<evidence type="ECO:0000313" key="1">
    <source>
        <dbReference type="EMBL" id="BDB55421.1"/>
    </source>
</evidence>
<dbReference type="PANTHER" id="PTHR32305:SF15">
    <property type="entry name" value="PROTEIN RHSA-RELATED"/>
    <property type="match status" value="1"/>
</dbReference>
<proteinExistence type="predicted"/>
<dbReference type="InterPro" id="IPR022385">
    <property type="entry name" value="Rhs_assc_core"/>
</dbReference>
<dbReference type="InterPro" id="IPR050708">
    <property type="entry name" value="T6SS_VgrG/RHS"/>
</dbReference>
<protein>
    <recommendedName>
        <fullName evidence="3">RHS repeat-associated core domain-containing protein</fullName>
    </recommendedName>
</protein>
<reference evidence="1 2" key="2">
    <citation type="journal article" date="2022" name="Microorganisms">
        <title>Complete Genome Sequences of Two Flavobacterium ammonificans Strains and a Flavobacterium ammoniigenes Strain of Ammonifying Bacterioplankton Isolated from Surface River Water.</title>
        <authorList>
            <person name="Suda W."/>
            <person name="Ogata Y."/>
            <person name="Shindo C."/>
            <person name="Watanabe K."/>
        </authorList>
    </citation>
    <scope>NUCLEOTIDE SEQUENCE [LARGE SCALE GENOMIC DNA]</scope>
    <source>
        <strain evidence="1 2">GENT5</strain>
    </source>
</reference>
<evidence type="ECO:0000313" key="2">
    <source>
        <dbReference type="Proteomes" id="UP001319867"/>
    </source>
</evidence>
<name>A0ABM7V7R3_9FLAO</name>
<dbReference type="Gene3D" id="2.180.10.10">
    <property type="entry name" value="RHS repeat-associated core"/>
    <property type="match status" value="1"/>
</dbReference>
<accession>A0ABM7V7R3</accession>
<organism evidence="1 2">
    <name type="scientific">Flavobacterium ammoniigenes</name>
    <dbReference type="NCBI Taxonomy" id="1751095"/>
    <lineage>
        <taxon>Bacteria</taxon>
        <taxon>Pseudomonadati</taxon>
        <taxon>Bacteroidota</taxon>
        <taxon>Flavobacteriia</taxon>
        <taxon>Flavobacteriales</taxon>
        <taxon>Flavobacteriaceae</taxon>
        <taxon>Flavobacterium</taxon>
    </lineage>
</organism>
<dbReference type="EMBL" id="AP025184">
    <property type="protein sequence ID" value="BDB55421.1"/>
    <property type="molecule type" value="Genomic_DNA"/>
</dbReference>